<feature type="compositionally biased region" description="Low complexity" evidence="1">
    <location>
        <begin position="195"/>
        <end position="207"/>
    </location>
</feature>
<feature type="region of interest" description="Disordered" evidence="1">
    <location>
        <begin position="250"/>
        <end position="285"/>
    </location>
</feature>
<keyword evidence="2" id="KW-0472">Membrane</keyword>
<feature type="transmembrane region" description="Helical" evidence="2">
    <location>
        <begin position="157"/>
        <end position="189"/>
    </location>
</feature>
<feature type="region of interest" description="Disordered" evidence="1">
    <location>
        <begin position="195"/>
        <end position="216"/>
    </location>
</feature>
<organism evidence="3 4">
    <name type="scientific">Arachis hypogaea</name>
    <name type="common">Peanut</name>
    <dbReference type="NCBI Taxonomy" id="3818"/>
    <lineage>
        <taxon>Eukaryota</taxon>
        <taxon>Viridiplantae</taxon>
        <taxon>Streptophyta</taxon>
        <taxon>Embryophyta</taxon>
        <taxon>Tracheophyta</taxon>
        <taxon>Spermatophyta</taxon>
        <taxon>Magnoliopsida</taxon>
        <taxon>eudicotyledons</taxon>
        <taxon>Gunneridae</taxon>
        <taxon>Pentapetalae</taxon>
        <taxon>rosids</taxon>
        <taxon>fabids</taxon>
        <taxon>Fabales</taxon>
        <taxon>Fabaceae</taxon>
        <taxon>Papilionoideae</taxon>
        <taxon>50 kb inversion clade</taxon>
        <taxon>dalbergioids sensu lato</taxon>
        <taxon>Dalbergieae</taxon>
        <taxon>Pterocarpus clade</taxon>
        <taxon>Arachis</taxon>
    </lineage>
</organism>
<feature type="compositionally biased region" description="Basic residues" evidence="1">
    <location>
        <begin position="275"/>
        <end position="285"/>
    </location>
</feature>
<reference evidence="3 4" key="1">
    <citation type="submission" date="2019-01" db="EMBL/GenBank/DDBJ databases">
        <title>Sequencing of cultivated peanut Arachis hypogaea provides insights into genome evolution and oil improvement.</title>
        <authorList>
            <person name="Chen X."/>
        </authorList>
    </citation>
    <scope>NUCLEOTIDE SEQUENCE [LARGE SCALE GENOMIC DNA]</scope>
    <source>
        <strain evidence="4">cv. Fuhuasheng</strain>
        <tissue evidence="3">Leaves</tissue>
    </source>
</reference>
<dbReference type="Proteomes" id="UP000289738">
    <property type="component" value="Chromosome B06"/>
</dbReference>
<evidence type="ECO:0000256" key="2">
    <source>
        <dbReference type="SAM" id="Phobius"/>
    </source>
</evidence>
<feature type="compositionally biased region" description="Basic residues" evidence="1">
    <location>
        <begin position="99"/>
        <end position="109"/>
    </location>
</feature>
<proteinExistence type="predicted"/>
<dbReference type="InterPro" id="IPR045880">
    <property type="entry name" value="ZCF37"/>
</dbReference>
<evidence type="ECO:0000313" key="3">
    <source>
        <dbReference type="EMBL" id="RYR06129.1"/>
    </source>
</evidence>
<feature type="compositionally biased region" description="Basic and acidic residues" evidence="1">
    <location>
        <begin position="124"/>
        <end position="136"/>
    </location>
</feature>
<keyword evidence="4" id="KW-1185">Reference proteome</keyword>
<dbReference type="PANTHER" id="PTHR35275">
    <property type="entry name" value="ZCF37"/>
    <property type="match status" value="1"/>
</dbReference>
<sequence length="285" mass="32845">MLSHFGCGTFHHEADDELPCPTPRKSKTKKDNPFSTRGLDKFSALLADLDERRQRIYSQMNPHEISFVRFVYSSTNDFVPIVVKVKNNNKSQELKVVKPRKLDHHHHHPHQSDKPTVESSEIMDESKQPKLENGDKKVKKKRLNWNLKSFDMWKPCFYVPMVMILILVLLTMFGRSVSTLCTCILWYVIPALKGSNRSSSNSRMSPKNSKKKDYARGVSETKKIVINEGLVNEEKVKIKKEYVRGWSENKMNTDGLMSPRISIGDSNDEVSKNKSSAKHSHKKSW</sequence>
<evidence type="ECO:0000313" key="4">
    <source>
        <dbReference type="Proteomes" id="UP000289738"/>
    </source>
</evidence>
<keyword evidence="2" id="KW-1133">Transmembrane helix</keyword>
<dbReference type="EMBL" id="SDMP01000016">
    <property type="protein sequence ID" value="RYR06129.1"/>
    <property type="molecule type" value="Genomic_DNA"/>
</dbReference>
<dbReference type="PANTHER" id="PTHR35275:SF11">
    <property type="entry name" value="PUTATIVE-RELATED"/>
    <property type="match status" value="1"/>
</dbReference>
<dbReference type="AlphaFoldDB" id="A0A444YW18"/>
<evidence type="ECO:0008006" key="5">
    <source>
        <dbReference type="Google" id="ProtNLM"/>
    </source>
</evidence>
<protein>
    <recommendedName>
        <fullName evidence="5">ZCF37</fullName>
    </recommendedName>
</protein>
<evidence type="ECO:0000256" key="1">
    <source>
        <dbReference type="SAM" id="MobiDB-lite"/>
    </source>
</evidence>
<accession>A0A444YW18</accession>
<feature type="region of interest" description="Disordered" evidence="1">
    <location>
        <begin position="99"/>
        <end position="138"/>
    </location>
</feature>
<feature type="region of interest" description="Disordered" evidence="1">
    <location>
        <begin position="16"/>
        <end position="35"/>
    </location>
</feature>
<keyword evidence="2" id="KW-0812">Transmembrane</keyword>
<name>A0A444YW18_ARAHY</name>
<comment type="caution">
    <text evidence="3">The sequence shown here is derived from an EMBL/GenBank/DDBJ whole genome shotgun (WGS) entry which is preliminary data.</text>
</comment>
<dbReference type="STRING" id="3818.A0A444YW18"/>
<gene>
    <name evidence="3" type="ORF">Ahy_B06g085921</name>
</gene>